<dbReference type="Pfam" id="PF00169">
    <property type="entry name" value="PH"/>
    <property type="match status" value="1"/>
</dbReference>
<evidence type="ECO:0000256" key="10">
    <source>
        <dbReference type="ARBA" id="ARBA00022837"/>
    </source>
</evidence>
<evidence type="ECO:0000256" key="21">
    <source>
        <dbReference type="RuleBase" id="RU361133"/>
    </source>
</evidence>
<evidence type="ECO:0000256" key="14">
    <source>
        <dbReference type="ARBA" id="ARBA00023098"/>
    </source>
</evidence>
<dbReference type="SUPFAM" id="SSF49562">
    <property type="entry name" value="C2 domain (Calcium/lipid-binding domain, CaLB)"/>
    <property type="match status" value="1"/>
</dbReference>
<dbReference type="CDD" id="cd10341">
    <property type="entry name" value="SH2_N-SH2_PLC_gamma_like"/>
    <property type="match status" value="1"/>
</dbReference>
<evidence type="ECO:0000256" key="7">
    <source>
        <dbReference type="ARBA" id="ARBA00022723"/>
    </source>
</evidence>
<evidence type="ECO:0000256" key="8">
    <source>
        <dbReference type="ARBA" id="ARBA00022737"/>
    </source>
</evidence>
<keyword evidence="11" id="KW-0460">Magnesium</keyword>
<evidence type="ECO:0000256" key="4">
    <source>
        <dbReference type="ARBA" id="ARBA00022443"/>
    </source>
</evidence>
<comment type="cofactor">
    <cofactor evidence="2">
        <name>Ca(2+)</name>
        <dbReference type="ChEBI" id="CHEBI:29108"/>
    </cofactor>
</comment>
<comment type="catalytic activity">
    <reaction evidence="18 21">
        <text>a 1,2-diacyl-sn-glycero-3-phospho-(1D-myo-inositol-4,5-bisphosphate) + H2O = 1D-myo-inositol 1,4,5-trisphosphate + a 1,2-diacyl-sn-glycerol + H(+)</text>
        <dbReference type="Rhea" id="RHEA:33179"/>
        <dbReference type="ChEBI" id="CHEBI:15377"/>
        <dbReference type="ChEBI" id="CHEBI:15378"/>
        <dbReference type="ChEBI" id="CHEBI:17815"/>
        <dbReference type="ChEBI" id="CHEBI:58456"/>
        <dbReference type="ChEBI" id="CHEBI:203600"/>
        <dbReference type="EC" id="3.1.4.11"/>
    </reaction>
</comment>
<dbReference type="GO" id="GO:0048015">
    <property type="term" value="P:phosphatidylinositol-mediated signaling"/>
    <property type="evidence" value="ECO:0007669"/>
    <property type="project" value="TreeGrafter"/>
</dbReference>
<organism evidence="28 29">
    <name type="scientific">Oedothorax gibbosus</name>
    <dbReference type="NCBI Taxonomy" id="931172"/>
    <lineage>
        <taxon>Eukaryota</taxon>
        <taxon>Metazoa</taxon>
        <taxon>Ecdysozoa</taxon>
        <taxon>Arthropoda</taxon>
        <taxon>Chelicerata</taxon>
        <taxon>Arachnida</taxon>
        <taxon>Araneae</taxon>
        <taxon>Araneomorphae</taxon>
        <taxon>Entelegynae</taxon>
        <taxon>Araneoidea</taxon>
        <taxon>Linyphiidae</taxon>
        <taxon>Erigoninae</taxon>
        <taxon>Oedothorax</taxon>
    </lineage>
</organism>
<dbReference type="FunFam" id="3.20.20.190:FF:000004">
    <property type="entry name" value="1-phosphatidylinositol 4,5-bisphosphate phosphodiesterase gamma"/>
    <property type="match status" value="1"/>
</dbReference>
<keyword evidence="12 18" id="KW-0442">Lipid degradation</keyword>
<feature type="region of interest" description="Disordered" evidence="22">
    <location>
        <begin position="499"/>
        <end position="519"/>
    </location>
</feature>
<dbReference type="SMART" id="SM00148">
    <property type="entry name" value="PLCXc"/>
    <property type="match status" value="1"/>
</dbReference>
<dbReference type="GO" id="GO:0051209">
    <property type="term" value="P:release of sequestered calcium ion into cytosol"/>
    <property type="evidence" value="ECO:0007669"/>
    <property type="project" value="TreeGrafter"/>
</dbReference>
<name>A0AAV6UVA9_9ARAC</name>
<dbReference type="EMBL" id="JAFNEN010000277">
    <property type="protein sequence ID" value="KAG8187186.1"/>
    <property type="molecule type" value="Genomic_DNA"/>
</dbReference>
<dbReference type="PRINTS" id="PR00401">
    <property type="entry name" value="SH2DOMAIN"/>
</dbReference>
<dbReference type="CDD" id="cd11825">
    <property type="entry name" value="SH3_PLCgamma"/>
    <property type="match status" value="1"/>
</dbReference>
<feature type="compositionally biased region" description="Polar residues" evidence="22">
    <location>
        <begin position="1195"/>
        <end position="1235"/>
    </location>
</feature>
<dbReference type="FunFam" id="3.30.505.10:FF:000011">
    <property type="entry name" value="1-phosphatidylinositol 4,5-bisphosphate phosphodiesterase gamma"/>
    <property type="match status" value="1"/>
</dbReference>
<keyword evidence="29" id="KW-1185">Reference proteome</keyword>
<evidence type="ECO:0000256" key="15">
    <source>
        <dbReference type="ARBA" id="ARBA00023157"/>
    </source>
</evidence>
<dbReference type="PIRSF" id="PIRSF000952">
    <property type="entry name" value="PLC-gamma"/>
    <property type="match status" value="1"/>
</dbReference>
<dbReference type="Pfam" id="PF23329">
    <property type="entry name" value="EF_HAND_1_PLCG"/>
    <property type="match status" value="1"/>
</dbReference>
<dbReference type="SMART" id="SM00239">
    <property type="entry name" value="C2"/>
    <property type="match status" value="1"/>
</dbReference>
<dbReference type="PROSITE" id="PS50008">
    <property type="entry name" value="PIPLC_Y_DOMAIN"/>
    <property type="match status" value="1"/>
</dbReference>
<evidence type="ECO:0000313" key="29">
    <source>
        <dbReference type="Proteomes" id="UP000827092"/>
    </source>
</evidence>
<evidence type="ECO:0000313" key="28">
    <source>
        <dbReference type="EMBL" id="KAG8187186.1"/>
    </source>
</evidence>
<dbReference type="Pfam" id="PF00018">
    <property type="entry name" value="SH3_1"/>
    <property type="match status" value="1"/>
</dbReference>
<dbReference type="Gene3D" id="2.30.29.30">
    <property type="entry name" value="Pleckstrin-homology domain (PH domain)/Phosphotyrosine-binding domain (PTB)"/>
    <property type="match status" value="1"/>
</dbReference>
<evidence type="ECO:0000256" key="1">
    <source>
        <dbReference type="ARBA" id="ARBA00000110"/>
    </source>
</evidence>
<dbReference type="GO" id="GO:0004435">
    <property type="term" value="F:phosphatidylinositol-4,5-bisphosphate phospholipase C activity"/>
    <property type="evidence" value="ECO:0007669"/>
    <property type="project" value="UniProtKB-UniRule"/>
</dbReference>
<keyword evidence="16 18" id="KW-0807">Transducer</keyword>
<keyword evidence="4 20" id="KW-0728">SH3 domain</keyword>
<dbReference type="SUPFAM" id="SSF55550">
    <property type="entry name" value="SH2 domain"/>
    <property type="match status" value="1"/>
</dbReference>
<dbReference type="InterPro" id="IPR000008">
    <property type="entry name" value="C2_dom"/>
</dbReference>
<dbReference type="CDD" id="cd00275">
    <property type="entry name" value="C2_PLC_like"/>
    <property type="match status" value="1"/>
</dbReference>
<comment type="function">
    <text evidence="18">Mediates the production of the second messenger molecules diacylglycerol (DAG) and inositol 1,4,5-trisphosphate (IP3). Plays an important role in the regulation of intracellular signaling cascades.</text>
</comment>
<dbReference type="InterPro" id="IPR035023">
    <property type="entry name" value="PLC-gamma_C-SH2"/>
</dbReference>
<dbReference type="InterPro" id="IPR016279">
    <property type="entry name" value="PLC-gamma"/>
</dbReference>
<dbReference type="EC" id="3.1.4.11" evidence="18"/>
<keyword evidence="9 18" id="KW-0378">Hydrolase</keyword>
<keyword evidence="17" id="KW-0456">Lyase</keyword>
<evidence type="ECO:0000256" key="12">
    <source>
        <dbReference type="ARBA" id="ARBA00022963"/>
    </source>
</evidence>
<feature type="region of interest" description="Disordered" evidence="22">
    <location>
        <begin position="1178"/>
        <end position="1235"/>
    </location>
</feature>
<dbReference type="PROSITE" id="PS50004">
    <property type="entry name" value="C2"/>
    <property type="match status" value="1"/>
</dbReference>
<dbReference type="InterPro" id="IPR035892">
    <property type="entry name" value="C2_domain_sf"/>
</dbReference>
<dbReference type="SUPFAM" id="SSF50729">
    <property type="entry name" value="PH domain-like"/>
    <property type="match status" value="2"/>
</dbReference>
<dbReference type="InterPro" id="IPR001711">
    <property type="entry name" value="PLipase_C_Pinositol-sp_Y"/>
</dbReference>
<dbReference type="InterPro" id="IPR001849">
    <property type="entry name" value="PH_domain"/>
</dbReference>
<dbReference type="SMART" id="SM00233">
    <property type="entry name" value="PH"/>
    <property type="match status" value="2"/>
</dbReference>
<keyword evidence="7" id="KW-0479">Metal-binding</keyword>
<dbReference type="GO" id="GO:0046872">
    <property type="term" value="F:metal ion binding"/>
    <property type="evidence" value="ECO:0007669"/>
    <property type="project" value="UniProtKB-KW"/>
</dbReference>
<dbReference type="GO" id="GO:0046488">
    <property type="term" value="P:phosphatidylinositol metabolic process"/>
    <property type="evidence" value="ECO:0007669"/>
    <property type="project" value="TreeGrafter"/>
</dbReference>
<dbReference type="InterPro" id="IPR036860">
    <property type="entry name" value="SH2_dom_sf"/>
</dbReference>
<evidence type="ECO:0000256" key="3">
    <source>
        <dbReference type="ARBA" id="ARBA00004613"/>
    </source>
</evidence>
<dbReference type="SMART" id="SM00252">
    <property type="entry name" value="SH2"/>
    <property type="match status" value="2"/>
</dbReference>
<evidence type="ECO:0000259" key="24">
    <source>
        <dbReference type="PROSITE" id="PS50002"/>
    </source>
</evidence>
<evidence type="ECO:0000256" key="2">
    <source>
        <dbReference type="ARBA" id="ARBA00001913"/>
    </source>
</evidence>
<feature type="compositionally biased region" description="Basic and acidic residues" evidence="22">
    <location>
        <begin position="510"/>
        <end position="519"/>
    </location>
</feature>
<dbReference type="Pfam" id="PF23583">
    <property type="entry name" value="EF_HAND_2_PLCG"/>
    <property type="match status" value="1"/>
</dbReference>
<evidence type="ECO:0000259" key="26">
    <source>
        <dbReference type="PROSITE" id="PS50004"/>
    </source>
</evidence>
<dbReference type="PROSITE" id="PS50002">
    <property type="entry name" value="SH3"/>
    <property type="match status" value="1"/>
</dbReference>
<keyword evidence="14 18" id="KW-0443">Lipid metabolism</keyword>
<dbReference type="Gene3D" id="3.20.20.190">
    <property type="entry name" value="Phosphatidylinositol (PI) phosphodiesterase"/>
    <property type="match status" value="2"/>
</dbReference>
<dbReference type="GO" id="GO:0005576">
    <property type="term" value="C:extracellular region"/>
    <property type="evidence" value="ECO:0007669"/>
    <property type="project" value="UniProtKB-SubCell"/>
</dbReference>
<dbReference type="GO" id="GO:0010634">
    <property type="term" value="P:positive regulation of epithelial cell migration"/>
    <property type="evidence" value="ECO:0007669"/>
    <property type="project" value="TreeGrafter"/>
</dbReference>
<dbReference type="PROSITE" id="PS50003">
    <property type="entry name" value="PH_DOMAIN"/>
    <property type="match status" value="1"/>
</dbReference>
<dbReference type="InterPro" id="IPR035024">
    <property type="entry name" value="PLC-gamma_N-SH2"/>
</dbReference>
<dbReference type="FunFam" id="3.30.505.10:FF:000009">
    <property type="entry name" value="1-phosphatidylinositol 4,5-bisphosphate phosphodiesterase gamma"/>
    <property type="match status" value="1"/>
</dbReference>
<evidence type="ECO:0000256" key="17">
    <source>
        <dbReference type="ARBA" id="ARBA00023239"/>
    </source>
</evidence>
<evidence type="ECO:0000256" key="11">
    <source>
        <dbReference type="ARBA" id="ARBA00022842"/>
    </source>
</evidence>
<evidence type="ECO:0000256" key="13">
    <source>
        <dbReference type="ARBA" id="ARBA00022999"/>
    </source>
</evidence>
<dbReference type="CDD" id="cd09932">
    <property type="entry name" value="SH2_C-SH2_PLC_gamma_like"/>
    <property type="match status" value="1"/>
</dbReference>
<dbReference type="SUPFAM" id="SSF47473">
    <property type="entry name" value="EF-hand"/>
    <property type="match status" value="1"/>
</dbReference>
<evidence type="ECO:0000256" key="5">
    <source>
        <dbReference type="ARBA" id="ARBA00022525"/>
    </source>
</evidence>
<dbReference type="CDD" id="cd13362">
    <property type="entry name" value="PH_PLC_gamma"/>
    <property type="match status" value="1"/>
</dbReference>
<dbReference type="Gene3D" id="1.10.238.10">
    <property type="entry name" value="EF-hand"/>
    <property type="match status" value="1"/>
</dbReference>
<evidence type="ECO:0000256" key="16">
    <source>
        <dbReference type="ARBA" id="ARBA00023224"/>
    </source>
</evidence>
<evidence type="ECO:0000256" key="20">
    <source>
        <dbReference type="PROSITE-ProRule" id="PRU00192"/>
    </source>
</evidence>
<dbReference type="GO" id="GO:0032587">
    <property type="term" value="C:ruffle membrane"/>
    <property type="evidence" value="ECO:0007669"/>
    <property type="project" value="TreeGrafter"/>
</dbReference>
<dbReference type="Pfam" id="PF00387">
    <property type="entry name" value="PI-PLC-Y"/>
    <property type="match status" value="1"/>
</dbReference>
<dbReference type="Gene3D" id="2.60.40.150">
    <property type="entry name" value="C2 domain"/>
    <property type="match status" value="1"/>
</dbReference>
<evidence type="ECO:0000256" key="18">
    <source>
        <dbReference type="PIRNR" id="PIRNR000952"/>
    </source>
</evidence>
<keyword evidence="13 19" id="KW-0727">SH2 domain</keyword>
<dbReference type="InterPro" id="IPR036028">
    <property type="entry name" value="SH3-like_dom_sf"/>
</dbReference>
<comment type="catalytic activity">
    <reaction evidence="1">
        <text>an N-(acyl)-sphingosylphosphoethanolamine = an N-(acyl)-sphingosyl-1,3-cyclic phosphate + ethanolamine</text>
        <dbReference type="Rhea" id="RHEA:60648"/>
        <dbReference type="ChEBI" id="CHEBI:57603"/>
        <dbReference type="ChEBI" id="CHEBI:143891"/>
        <dbReference type="ChEBI" id="CHEBI:143892"/>
    </reaction>
</comment>
<evidence type="ECO:0000256" key="22">
    <source>
        <dbReference type="SAM" id="MobiDB-lite"/>
    </source>
</evidence>
<dbReference type="PANTHER" id="PTHR10336">
    <property type="entry name" value="PHOSPHOINOSITIDE-SPECIFIC PHOSPHOLIPASE C FAMILY PROTEIN"/>
    <property type="match status" value="1"/>
</dbReference>
<feature type="domain" description="SH2" evidence="23">
    <location>
        <begin position="642"/>
        <end position="731"/>
    </location>
</feature>
<dbReference type="SUPFAM" id="SSF51695">
    <property type="entry name" value="PLC-like phosphodiesterases"/>
    <property type="match status" value="2"/>
</dbReference>
<evidence type="ECO:0000259" key="23">
    <source>
        <dbReference type="PROSITE" id="PS50001"/>
    </source>
</evidence>
<keyword evidence="10" id="KW-0106">Calcium</keyword>
<keyword evidence="6" id="KW-0597">Phosphoprotein</keyword>
<dbReference type="InterPro" id="IPR000980">
    <property type="entry name" value="SH2"/>
</dbReference>
<dbReference type="Pfam" id="PF00388">
    <property type="entry name" value="PI-PLC-X"/>
    <property type="match status" value="1"/>
</dbReference>
<evidence type="ECO:0000259" key="27">
    <source>
        <dbReference type="PROSITE" id="PS50008"/>
    </source>
</evidence>
<dbReference type="Proteomes" id="UP000827092">
    <property type="component" value="Unassembled WGS sequence"/>
</dbReference>
<feature type="domain" description="PH" evidence="25">
    <location>
        <begin position="840"/>
        <end position="897"/>
    </location>
</feature>
<feature type="domain" description="C2" evidence="26">
    <location>
        <begin position="1033"/>
        <end position="1155"/>
    </location>
</feature>
<comment type="caution">
    <text evidence="28">The sequence shown here is derived from an EMBL/GenBank/DDBJ whole genome shotgun (WGS) entry which is preliminary data.</text>
</comment>
<dbReference type="PANTHER" id="PTHR10336:SF159">
    <property type="entry name" value="1-PHOSPHATIDYLINOSITOL 4,5-BISPHOSPHATE PHOSPHODIESTERASE GAMMA"/>
    <property type="match status" value="1"/>
</dbReference>
<dbReference type="InterPro" id="IPR000909">
    <property type="entry name" value="PLipase_C_PInositol-sp_X_dom"/>
</dbReference>
<evidence type="ECO:0000256" key="6">
    <source>
        <dbReference type="ARBA" id="ARBA00022553"/>
    </source>
</evidence>
<dbReference type="Gene3D" id="2.30.30.40">
    <property type="entry name" value="SH3 Domains"/>
    <property type="match status" value="1"/>
</dbReference>
<feature type="compositionally biased region" description="Acidic residues" evidence="22">
    <location>
        <begin position="499"/>
        <end position="509"/>
    </location>
</feature>
<feature type="domain" description="SH3" evidence="24">
    <location>
        <begin position="762"/>
        <end position="822"/>
    </location>
</feature>
<dbReference type="InterPro" id="IPR001452">
    <property type="entry name" value="SH3_domain"/>
</dbReference>
<reference evidence="28 29" key="1">
    <citation type="journal article" date="2022" name="Nat. Ecol. Evol.">
        <title>A masculinizing supergene underlies an exaggerated male reproductive morph in a spider.</title>
        <authorList>
            <person name="Hendrickx F."/>
            <person name="De Corte Z."/>
            <person name="Sonet G."/>
            <person name="Van Belleghem S.M."/>
            <person name="Kostlbacher S."/>
            <person name="Vangestel C."/>
        </authorList>
    </citation>
    <scope>NUCLEOTIDE SEQUENCE [LARGE SCALE GENOMIC DNA]</scope>
    <source>
        <strain evidence="28">W744_W776</strain>
    </source>
</reference>
<dbReference type="Pfam" id="PF00168">
    <property type="entry name" value="C2"/>
    <property type="match status" value="1"/>
</dbReference>
<evidence type="ECO:0000259" key="25">
    <source>
        <dbReference type="PROSITE" id="PS50003"/>
    </source>
</evidence>
<dbReference type="SUPFAM" id="SSF50044">
    <property type="entry name" value="SH3-domain"/>
    <property type="match status" value="1"/>
</dbReference>
<dbReference type="InterPro" id="IPR017946">
    <property type="entry name" value="PLC-like_Pdiesterase_TIM-brl"/>
</dbReference>
<gene>
    <name evidence="28" type="ORF">JTE90_020057</name>
</gene>
<dbReference type="PROSITE" id="PS50007">
    <property type="entry name" value="PIPLC_X_DOMAIN"/>
    <property type="match status" value="1"/>
</dbReference>
<dbReference type="GO" id="GO:0016829">
    <property type="term" value="F:lyase activity"/>
    <property type="evidence" value="ECO:0007669"/>
    <property type="project" value="UniProtKB-KW"/>
</dbReference>
<dbReference type="InterPro" id="IPR057061">
    <property type="entry name" value="PLCG_EF-hand_2"/>
</dbReference>
<keyword evidence="5" id="KW-0964">Secreted</keyword>
<evidence type="ECO:0000256" key="19">
    <source>
        <dbReference type="PROSITE-ProRule" id="PRU00191"/>
    </source>
</evidence>
<dbReference type="SMART" id="SM00149">
    <property type="entry name" value="PLCYc"/>
    <property type="match status" value="1"/>
</dbReference>
<dbReference type="CDD" id="cd16201">
    <property type="entry name" value="EFh_PI-PLCgamma"/>
    <property type="match status" value="1"/>
</dbReference>
<dbReference type="PROSITE" id="PS50001">
    <property type="entry name" value="SH2"/>
    <property type="match status" value="2"/>
</dbReference>
<dbReference type="InterPro" id="IPR011993">
    <property type="entry name" value="PH-like_dom_sf"/>
</dbReference>
<keyword evidence="8" id="KW-0677">Repeat</keyword>
<feature type="domain" description="SH2" evidence="23">
    <location>
        <begin position="530"/>
        <end position="631"/>
    </location>
</feature>
<keyword evidence="15" id="KW-1015">Disulfide bond</keyword>
<accession>A0AAV6UVA9</accession>
<dbReference type="FunFam" id="2.30.30.40:FF:000051">
    <property type="entry name" value="1-phosphatidylinositol 4,5-bisphosphate phosphodiesterase gamma"/>
    <property type="match status" value="1"/>
</dbReference>
<comment type="subcellular location">
    <subcellularLocation>
        <location evidence="3">Secreted</location>
    </subcellularLocation>
</comment>
<protein>
    <recommendedName>
        <fullName evidence="18">1-phosphatidylinositol 4,5-bisphosphate phosphodiesterase gamma</fullName>
        <ecNumber evidence="18">3.1.4.11</ecNumber>
    </recommendedName>
</protein>
<dbReference type="InterPro" id="IPR011992">
    <property type="entry name" value="EF-hand-dom_pair"/>
</dbReference>
<dbReference type="Gene3D" id="3.30.505.10">
    <property type="entry name" value="SH2 domain"/>
    <property type="match status" value="2"/>
</dbReference>
<proteinExistence type="predicted"/>
<feature type="domain" description="PI-PLC Y-box" evidence="27">
    <location>
        <begin position="919"/>
        <end position="1031"/>
    </location>
</feature>
<sequence>MPAPMSDIEKVIRKLEQGTDLLKLYEKRKPERRTICVKLETREILLWKPVAGRTIIEGSVDLHQVKEIRPGKNSKDFDRWAEETRKYQNSECFVILYGKKFTLKTLSCVGKKDECELWVKGIEHLAAESRTAPYPLLVERYLRKEFYNMENLRGVLTIKDLKAFLPRINIKLPTNRLKEFFQDVDSKRVGEIGFEGFASLYHNLVHDEKLFSSTFGQYTTDGHRVTLQEFQNFLIEQQKDLEAVCEERVSGLMRQFLQDPSRDANVPFFTVPEFLDFLFSPENDAFDPVHNEVNQNMTQPIVNYWIASSHNTYLTGDQVTSESSCEAYARCLRMGCRSIELDCWDGPDGMPSIFHGHTLTSKIKFIDVIKTIKEHAFITSEYPVILSLENHCTLPQQRNMAAAFIEVFGDMLLTQPIDRESGQMPSPEQLKRKIIIKHKKLPDGHEERIVVRNDEGGAESDVSNAIKNGILYLEDHINHEWRPHFFMLTQNKMYYAEECSEEDDEDNEEARENGPREDVPSEELHIYEKWFHGKLPGGRNQAQELLNQYAYLGDGTFLVRQSETFVGDYSLSFWRKNTVNHCRIRSRLERGQTKYYLIDTISFDTLYSLITYYQSNQLRSPEFCMCLTEPVPQPNKHEGKEWYHSNMTRAEAEEMLKRVHYDGAFLVRPSEKESNCFAISFRAENKIKHCRIKMEGRLYTIGTAQFENLLELVSYYEKHTLYRKVKLKYPVNEEVLRRIGGEPEYSPVYGPSGMYMDPNCFTSKITVKALYDYRAQRVDELSFCKHAIILNVVKQHGGWWRGDYGGKRQHYFPANYVEEIEAENSDDSGAESMPLGSLQKGSIDIVDCTVDTTSITNRGKDYVFRIVSPRQITPIEIAAASREEMLDWVQKIRETAQSANDMILNSKKVERSLRIAKELSNLIIYFKSVPFNPDKIGNCTEMSSFPETKIEKYVAQTDVKFLLNYHQKQCSRVYPKGSRIDSSNYDPIKMWNAGVQMVALNYQKADRAMQLNHARFLQNGKCGYVLRPMCMFDEEFNPYDQSTLRGVEPITLSIQIIAARNLMKISKGITSPFIEAELLGSDYDCYRFKSSTKEDNGLNPVWKESFTWTVNNPELAIVKFIVQYEDMFSDPNFLAQAAYPVTCLRPGFRSIALKNEYCEPLELSCLLVHIDIKVNSQESLPHRSDPPQELLSITEDGQGTQDIATTSQTHQEQASGISQDISPTLSQRSLQNVPG</sequence>
<dbReference type="SMART" id="SM00326">
    <property type="entry name" value="SH3"/>
    <property type="match status" value="1"/>
</dbReference>
<dbReference type="AlphaFoldDB" id="A0AAV6UVA9"/>
<dbReference type="PRINTS" id="PR00390">
    <property type="entry name" value="PHPHLIPASEC"/>
</dbReference>
<dbReference type="GO" id="GO:0048468">
    <property type="term" value="P:cell development"/>
    <property type="evidence" value="ECO:0007669"/>
    <property type="project" value="UniProtKB-ARBA"/>
</dbReference>
<dbReference type="Pfam" id="PF00017">
    <property type="entry name" value="SH2"/>
    <property type="match status" value="2"/>
</dbReference>
<dbReference type="InterPro" id="IPR001192">
    <property type="entry name" value="PI-PLC_fam"/>
</dbReference>
<dbReference type="InterPro" id="IPR056586">
    <property type="entry name" value="EF-hand_PLCG1"/>
</dbReference>
<dbReference type="GO" id="GO:0009395">
    <property type="term" value="P:phospholipid catabolic process"/>
    <property type="evidence" value="ECO:0007669"/>
    <property type="project" value="UniProtKB-UniRule"/>
</dbReference>
<evidence type="ECO:0000256" key="9">
    <source>
        <dbReference type="ARBA" id="ARBA00022801"/>
    </source>
</evidence>